<dbReference type="PRINTS" id="PR00119">
    <property type="entry name" value="CATATPASE"/>
</dbReference>
<dbReference type="GO" id="GO:0016887">
    <property type="term" value="F:ATP hydrolysis activity"/>
    <property type="evidence" value="ECO:0007669"/>
    <property type="project" value="InterPro"/>
</dbReference>
<dbReference type="PRINTS" id="PR00120">
    <property type="entry name" value="HATPASE"/>
</dbReference>
<accession>A0A0C7P0F8</accession>
<feature type="transmembrane region" description="Helical" evidence="18">
    <location>
        <begin position="802"/>
        <end position="821"/>
    </location>
</feature>
<evidence type="ECO:0000256" key="10">
    <source>
        <dbReference type="ARBA" id="ARBA00022741"/>
    </source>
</evidence>
<dbReference type="KEGG" id="dtn:DTL3_0404"/>
<sequence length="878" mass="97019">MASFHTKDVEEVIKELDTNIRGLSSSEVEKRIQKYGYNELEEKKGKTFFQMFISQFKDFMIIILLIAVAISLLVGEVIDAAIILAIVVLNALLGSIQENRANEALKALKKLSTPHAKVLRDGEVKVVSSKEIVPGDIVLLEAGDFVPADGRLIEAAALKVNESSLTGESVPVEKQIDPLDSENVSLGDRINMVFAGTTVVYGRGKMVVTGTGMNTEMGKIASMMGEEEETIPLQERLNKLGKTLGIAALFICALIFLIGYLRGTPILEMFLTSISLAVAAIPEGLPAIVTITLAIGVQRLAKRNAIIRKLPAVETLGSANVICTDKTGTLTLNQMTVTHVYIDNNIKRFKDINDDNRIFKLIATSALCTDARISEEGKKIGDPTEVALVAALKKLGKEKVELENKYRRIDELPFDSDRKLMTTVHKYEDKFISITKGAPEYLISRCSHIDDNGKIRPIKQEDLQNIDKANEDLARNGMRILAVTYKFLQDDNFDREELEKNLVFLGLIGMIDPPRPEAKEAIRKCDLAGITTVMITGDHKLTAEAIAKSLGILHEGEKVITGEELDKMDFDELVKNIKKIRVYARVAPEHKVMIVKAWQKNGAIVAMTGDGVNDAPALSQADIGVAMGITGTEVAKEAADMVLTDDNFATIVSAVEEGRTIYSNIRKSVRYLLSCNIAEILTVFIATLMGLGQPLLAIHLLWINLVTDSLPALALGMEPPTKDVMIAKPRRRDESIFADGLGIQVLIEGIIMSLLSITAFMIGRTHSLETAETMTFMTLVFSQLFHALNARSNKESLFKINFFSNKFLIGSIGIGILLQLTLDTPFLSKIFEISVLNMNQWLWVLALSFVFVILVEIEKIFLRLFHKKPDKEFITQQL</sequence>
<feature type="transmembrane region" description="Helical" evidence="18">
    <location>
        <begin position="243"/>
        <end position="261"/>
    </location>
</feature>
<dbReference type="NCBIfam" id="TIGR01116">
    <property type="entry name" value="ATPase-IIA1_Ca"/>
    <property type="match status" value="1"/>
</dbReference>
<evidence type="ECO:0000256" key="5">
    <source>
        <dbReference type="ARBA" id="ARBA00022475"/>
    </source>
</evidence>
<feature type="transmembrane region" description="Helical" evidence="18">
    <location>
        <begin position="56"/>
        <end position="74"/>
    </location>
</feature>
<evidence type="ECO:0000256" key="15">
    <source>
        <dbReference type="ARBA" id="ARBA00022989"/>
    </source>
</evidence>
<dbReference type="Gene3D" id="2.70.150.10">
    <property type="entry name" value="Calcium-transporting ATPase, cytoplasmic transduction domain A"/>
    <property type="match status" value="1"/>
</dbReference>
<feature type="transmembrane region" description="Helical" evidence="18">
    <location>
        <begin position="736"/>
        <end position="762"/>
    </location>
</feature>
<dbReference type="Pfam" id="PF00690">
    <property type="entry name" value="Cation_ATPase_N"/>
    <property type="match status" value="1"/>
</dbReference>
<evidence type="ECO:0000256" key="17">
    <source>
        <dbReference type="ARBA" id="ARBA00023136"/>
    </source>
</evidence>
<keyword evidence="21" id="KW-1185">Reference proteome</keyword>
<keyword evidence="12" id="KW-0067">ATP-binding</keyword>
<dbReference type="Gene3D" id="3.40.1110.10">
    <property type="entry name" value="Calcium-transporting ATPase, cytoplasmic domain N"/>
    <property type="match status" value="1"/>
</dbReference>
<keyword evidence="16" id="KW-0406">Ion transport</keyword>
<dbReference type="SUPFAM" id="SSF56784">
    <property type="entry name" value="HAD-like"/>
    <property type="match status" value="1"/>
</dbReference>
<feature type="transmembrane region" description="Helical" evidence="18">
    <location>
        <begin position="273"/>
        <end position="297"/>
    </location>
</feature>
<evidence type="ECO:0000256" key="9">
    <source>
        <dbReference type="ARBA" id="ARBA00022723"/>
    </source>
</evidence>
<evidence type="ECO:0000256" key="16">
    <source>
        <dbReference type="ARBA" id="ARBA00023065"/>
    </source>
</evidence>
<dbReference type="InterPro" id="IPR023299">
    <property type="entry name" value="ATPase_P-typ_cyto_dom_N"/>
</dbReference>
<dbReference type="GO" id="GO:0140352">
    <property type="term" value="P:export from cell"/>
    <property type="evidence" value="ECO:0007669"/>
    <property type="project" value="UniProtKB-ARBA"/>
</dbReference>
<organism evidence="20 21">
    <name type="scientific">Defluviitoga tunisiensis</name>
    <dbReference type="NCBI Taxonomy" id="1006576"/>
    <lineage>
        <taxon>Bacteria</taxon>
        <taxon>Thermotogati</taxon>
        <taxon>Thermotogota</taxon>
        <taxon>Thermotogae</taxon>
        <taxon>Petrotogales</taxon>
        <taxon>Petrotogaceae</taxon>
        <taxon>Defluviitoga</taxon>
    </lineage>
</organism>
<dbReference type="InterPro" id="IPR036412">
    <property type="entry name" value="HAD-like_sf"/>
</dbReference>
<evidence type="ECO:0000256" key="7">
    <source>
        <dbReference type="ARBA" id="ARBA00022568"/>
    </source>
</evidence>
<evidence type="ECO:0000256" key="14">
    <source>
        <dbReference type="ARBA" id="ARBA00022967"/>
    </source>
</evidence>
<dbReference type="GO" id="GO:0005388">
    <property type="term" value="F:P-type calcium transporter activity"/>
    <property type="evidence" value="ECO:0007669"/>
    <property type="project" value="UniProtKB-EC"/>
</dbReference>
<keyword evidence="8 18" id="KW-0812">Transmembrane</keyword>
<dbReference type="Pfam" id="PF13246">
    <property type="entry name" value="Cation_ATPase"/>
    <property type="match status" value="1"/>
</dbReference>
<dbReference type="InterPro" id="IPR005782">
    <property type="entry name" value="P-type_ATPase_IIA"/>
</dbReference>
<keyword evidence="5" id="KW-1003">Cell membrane</keyword>
<dbReference type="PATRIC" id="fig|1006576.9.peg.398"/>
<dbReference type="GO" id="GO:0005524">
    <property type="term" value="F:ATP binding"/>
    <property type="evidence" value="ECO:0007669"/>
    <property type="project" value="UniProtKB-KW"/>
</dbReference>
<evidence type="ECO:0000256" key="11">
    <source>
        <dbReference type="ARBA" id="ARBA00022837"/>
    </source>
</evidence>
<keyword evidence="4" id="KW-0813">Transport</keyword>
<dbReference type="InterPro" id="IPR044492">
    <property type="entry name" value="P_typ_ATPase_HD_dom"/>
</dbReference>
<dbReference type="CDD" id="cd02089">
    <property type="entry name" value="P-type_ATPase_Ca_prok"/>
    <property type="match status" value="1"/>
</dbReference>
<proteinExistence type="inferred from homology"/>
<dbReference type="Proteomes" id="UP000032809">
    <property type="component" value="Chromosome I"/>
</dbReference>
<feature type="transmembrane region" description="Helical" evidence="18">
    <location>
        <begin position="669"/>
        <end position="689"/>
    </location>
</feature>
<dbReference type="InterPro" id="IPR059000">
    <property type="entry name" value="ATPase_P-type_domA"/>
</dbReference>
<dbReference type="GO" id="GO:0005886">
    <property type="term" value="C:plasma membrane"/>
    <property type="evidence" value="ECO:0007669"/>
    <property type="project" value="UniProtKB-SubCell"/>
</dbReference>
<dbReference type="FunFam" id="2.70.150.10:FF:000016">
    <property type="entry name" value="Calcium-transporting P-type ATPase putative"/>
    <property type="match status" value="1"/>
</dbReference>
<evidence type="ECO:0000256" key="6">
    <source>
        <dbReference type="ARBA" id="ARBA00022553"/>
    </source>
</evidence>
<dbReference type="SUPFAM" id="SSF81653">
    <property type="entry name" value="Calcium ATPase, transduction domain A"/>
    <property type="match status" value="1"/>
</dbReference>
<keyword evidence="10" id="KW-0547">Nucleotide-binding</keyword>
<dbReference type="GO" id="GO:0046872">
    <property type="term" value="F:metal ion binding"/>
    <property type="evidence" value="ECO:0007669"/>
    <property type="project" value="UniProtKB-KW"/>
</dbReference>
<evidence type="ECO:0000256" key="1">
    <source>
        <dbReference type="ARBA" id="ARBA00004651"/>
    </source>
</evidence>
<evidence type="ECO:0000256" key="12">
    <source>
        <dbReference type="ARBA" id="ARBA00022840"/>
    </source>
</evidence>
<keyword evidence="20" id="KW-0378">Hydrolase</keyword>
<keyword evidence="17 18" id="KW-0472">Membrane</keyword>
<comment type="subcellular location">
    <subcellularLocation>
        <location evidence="1">Cell membrane</location>
        <topology evidence="1">Multi-pass membrane protein</topology>
    </subcellularLocation>
</comment>
<dbReference type="NCBIfam" id="TIGR01494">
    <property type="entry name" value="ATPase_P-type"/>
    <property type="match status" value="2"/>
</dbReference>
<dbReference type="PANTHER" id="PTHR24093">
    <property type="entry name" value="CATION TRANSPORTING ATPASE"/>
    <property type="match status" value="1"/>
</dbReference>
<evidence type="ECO:0000256" key="18">
    <source>
        <dbReference type="SAM" id="Phobius"/>
    </source>
</evidence>
<dbReference type="EC" id="7.2.2.10" evidence="3"/>
<dbReference type="SFLD" id="SFLDF00027">
    <property type="entry name" value="p-type_atpase"/>
    <property type="match status" value="1"/>
</dbReference>
<dbReference type="InterPro" id="IPR001757">
    <property type="entry name" value="P_typ_ATPase"/>
</dbReference>
<keyword evidence="15 18" id="KW-1133">Transmembrane helix</keyword>
<dbReference type="EMBL" id="LN824141">
    <property type="protein sequence ID" value="CEP77730.1"/>
    <property type="molecule type" value="Genomic_DNA"/>
</dbReference>
<dbReference type="SUPFAM" id="SSF81660">
    <property type="entry name" value="Metal cation-transporting ATPase, ATP-binding domain N"/>
    <property type="match status" value="1"/>
</dbReference>
<dbReference type="InterPro" id="IPR008250">
    <property type="entry name" value="ATPase_P-typ_transduc_dom_A_sf"/>
</dbReference>
<dbReference type="InterPro" id="IPR023214">
    <property type="entry name" value="HAD_sf"/>
</dbReference>
<dbReference type="RefSeq" id="WP_045087305.1">
    <property type="nucleotide sequence ID" value="NZ_LN824141.1"/>
</dbReference>
<dbReference type="InterPro" id="IPR023298">
    <property type="entry name" value="ATPase_P-typ_TM_dom_sf"/>
</dbReference>
<dbReference type="SFLD" id="SFLDS00003">
    <property type="entry name" value="Haloacid_Dehalogenase"/>
    <property type="match status" value="1"/>
</dbReference>
<protein>
    <recommendedName>
        <fullName evidence="3">P-type Ca(2+) transporter</fullName>
        <ecNumber evidence="3">7.2.2.10</ecNumber>
    </recommendedName>
</protein>
<dbReference type="FunFam" id="3.40.50.1000:FF:000028">
    <property type="entry name" value="Calcium-transporting P-type ATPase, putative"/>
    <property type="match status" value="1"/>
</dbReference>
<dbReference type="InterPro" id="IPR006408">
    <property type="entry name" value="P-type_ATPase_IIB"/>
</dbReference>
<evidence type="ECO:0000313" key="20">
    <source>
        <dbReference type="EMBL" id="CEP77730.1"/>
    </source>
</evidence>
<dbReference type="HOGENOM" id="CLU_002360_3_0_0"/>
<dbReference type="InterPro" id="IPR006413">
    <property type="entry name" value="P-type_ATPase_IIA_PMR1"/>
</dbReference>
<evidence type="ECO:0000259" key="19">
    <source>
        <dbReference type="SMART" id="SM00831"/>
    </source>
</evidence>
<dbReference type="InterPro" id="IPR006068">
    <property type="entry name" value="ATPase_P-typ_cation-transptr_C"/>
</dbReference>
<evidence type="ECO:0000256" key="3">
    <source>
        <dbReference type="ARBA" id="ARBA00012790"/>
    </source>
</evidence>
<dbReference type="AlphaFoldDB" id="A0A0C7P0F8"/>
<keyword evidence="11" id="KW-0106">Calcium</keyword>
<dbReference type="PROSITE" id="PS00154">
    <property type="entry name" value="ATPASE_E1_E2"/>
    <property type="match status" value="1"/>
</dbReference>
<evidence type="ECO:0000313" key="21">
    <source>
        <dbReference type="Proteomes" id="UP000032809"/>
    </source>
</evidence>
<dbReference type="Pfam" id="PF08282">
    <property type="entry name" value="Hydrolase_3"/>
    <property type="match status" value="1"/>
</dbReference>
<comment type="similarity">
    <text evidence="2">Belongs to the cation transport ATPase (P-type) (TC 3.A.3) family. Type IIA subfamily.</text>
</comment>
<keyword evidence="9" id="KW-0479">Metal-binding</keyword>
<dbReference type="Pfam" id="PF00122">
    <property type="entry name" value="E1-E2_ATPase"/>
    <property type="match status" value="1"/>
</dbReference>
<evidence type="ECO:0000256" key="2">
    <source>
        <dbReference type="ARBA" id="ARBA00005675"/>
    </source>
</evidence>
<evidence type="ECO:0000256" key="13">
    <source>
        <dbReference type="ARBA" id="ARBA00022842"/>
    </source>
</evidence>
<dbReference type="PANTHER" id="PTHR24093:SF506">
    <property type="entry name" value="CATION-TRANSPORTING ATPASE PMA1"/>
    <property type="match status" value="1"/>
</dbReference>
<dbReference type="SUPFAM" id="SSF81665">
    <property type="entry name" value="Calcium ATPase, transmembrane domain M"/>
    <property type="match status" value="1"/>
</dbReference>
<dbReference type="FunFam" id="3.40.1110.10:FF:000053">
    <property type="entry name" value="Cation-transporting ATPase, E1-E2 family"/>
    <property type="match status" value="1"/>
</dbReference>
<dbReference type="Gene3D" id="3.40.50.1000">
    <property type="entry name" value="HAD superfamily/HAD-like"/>
    <property type="match status" value="1"/>
</dbReference>
<feature type="transmembrane region" description="Helical" evidence="18">
    <location>
        <begin position="774"/>
        <end position="790"/>
    </location>
</feature>
<dbReference type="InterPro" id="IPR018303">
    <property type="entry name" value="ATPase_P-typ_P_site"/>
</dbReference>
<dbReference type="InterPro" id="IPR004014">
    <property type="entry name" value="ATPase_P-typ_cation-transptr_N"/>
</dbReference>
<dbReference type="Gene3D" id="1.20.1110.10">
    <property type="entry name" value="Calcium-transporting ATPase, transmembrane domain"/>
    <property type="match status" value="1"/>
</dbReference>
<reference evidence="21" key="1">
    <citation type="submission" date="2014-11" db="EMBL/GenBank/DDBJ databases">
        <authorList>
            <person name="Wibberg D."/>
        </authorList>
    </citation>
    <scope>NUCLEOTIDE SEQUENCE [LARGE SCALE GENOMIC DNA]</scope>
    <source>
        <strain evidence="21">L3</strain>
    </source>
</reference>
<gene>
    <name evidence="20" type="primary">mgtA1</name>
    <name evidence="20" type="ORF">DTL3_0404</name>
</gene>
<dbReference type="SMART" id="SM00831">
    <property type="entry name" value="Cation_ATPase_N"/>
    <property type="match status" value="1"/>
</dbReference>
<evidence type="ECO:0000256" key="4">
    <source>
        <dbReference type="ARBA" id="ARBA00022448"/>
    </source>
</evidence>
<feature type="transmembrane region" description="Helical" evidence="18">
    <location>
        <begin position="695"/>
        <end position="715"/>
    </location>
</feature>
<dbReference type="Pfam" id="PF00689">
    <property type="entry name" value="Cation_ATPase_C"/>
    <property type="match status" value="1"/>
</dbReference>
<keyword evidence="7" id="KW-0109">Calcium transport</keyword>
<keyword evidence="6" id="KW-0597">Phosphoprotein</keyword>
<dbReference type="OrthoDB" id="9760364at2"/>
<dbReference type="NCBIfam" id="TIGR01522">
    <property type="entry name" value="ATPase-IIA2_Ca"/>
    <property type="match status" value="1"/>
</dbReference>
<dbReference type="SFLD" id="SFLDG00002">
    <property type="entry name" value="C1.7:_P-type_atpase_like"/>
    <property type="match status" value="1"/>
</dbReference>
<feature type="transmembrane region" description="Helical" evidence="18">
    <location>
        <begin position="841"/>
        <end position="862"/>
    </location>
</feature>
<evidence type="ECO:0000256" key="8">
    <source>
        <dbReference type="ARBA" id="ARBA00022692"/>
    </source>
</evidence>
<keyword evidence="14" id="KW-1278">Translocase</keyword>
<dbReference type="NCBIfam" id="TIGR01517">
    <property type="entry name" value="ATPase-IIB_Ca"/>
    <property type="match status" value="1"/>
</dbReference>
<name>A0A0C7P0F8_DEFTU</name>
<keyword evidence="13" id="KW-0460">Magnesium</keyword>
<feature type="domain" description="Cation-transporting P-type ATPase N-terminal" evidence="19">
    <location>
        <begin position="3"/>
        <end position="76"/>
    </location>
</feature>